<dbReference type="EMBL" id="JBEPLN010000003">
    <property type="protein sequence ID" value="MET3633639.1"/>
    <property type="molecule type" value="Genomic_DNA"/>
</dbReference>
<dbReference type="PANTHER" id="PTHR34388:SF1">
    <property type="entry name" value="DNA POLYMERASE III SUBUNIT DELTA"/>
    <property type="match status" value="1"/>
</dbReference>
<gene>
    <name evidence="11" type="ORF">ABID28_000272</name>
</gene>
<proteinExistence type="inferred from homology"/>
<dbReference type="InterPro" id="IPR048466">
    <property type="entry name" value="DNA_pol3_delta-like_C"/>
</dbReference>
<feature type="domain" description="DNA polymerase III delta subunit-like C-terminal" evidence="10">
    <location>
        <begin position="214"/>
        <end position="340"/>
    </location>
</feature>
<sequence length="344" mass="39482">MLAIEKIKKLKRDHLPQITLVTGEDLGQFAVMKQALLQAIAYDPADLTYSYFDLAETDYSLIDMDLQSLPFFADQKVVILDHVLDLTTQKKSYLSDTEAKQFETYLEQPVETTRLLIFAPGKLDGKRRLVKLLKRDAMIFEAEALKEAELKTYFQKLAHEKGLVFETGAFDTLLIKSNFDFSELEKNLLFLASYKSSGQISQQDISEAIPKTLQDNLFDLIHFVLTKKVDQARDLVKDLVLQGEDEVKLLSILIGQFRLFLQTKLLLQKGQSENQIVKELSDYLGRRVNPYQVRFAIRDSRALSVDFLKKSLLLLIETDRDIKTGRLEKGYLFEVALLKIMSIL</sequence>
<name>A0ABV2JD16_9STRE</name>
<dbReference type="Gene3D" id="3.40.50.300">
    <property type="entry name" value="P-loop containing nucleotide triphosphate hydrolases"/>
    <property type="match status" value="1"/>
</dbReference>
<dbReference type="InterPro" id="IPR010372">
    <property type="entry name" value="DNA_pol3_delta_N"/>
</dbReference>
<evidence type="ECO:0000256" key="7">
    <source>
        <dbReference type="ARBA" id="ARBA00034754"/>
    </source>
</evidence>
<dbReference type="EC" id="2.7.7.7" evidence="1"/>
<evidence type="ECO:0000256" key="5">
    <source>
        <dbReference type="ARBA" id="ARBA00022705"/>
    </source>
</evidence>
<dbReference type="GO" id="GO:0003887">
    <property type="term" value="F:DNA-directed DNA polymerase activity"/>
    <property type="evidence" value="ECO:0007669"/>
    <property type="project" value="UniProtKB-EC"/>
</dbReference>
<dbReference type="Gene3D" id="1.20.272.10">
    <property type="match status" value="1"/>
</dbReference>
<dbReference type="InterPro" id="IPR005790">
    <property type="entry name" value="DNA_polIII_delta"/>
</dbReference>
<organism evidence="11 12">
    <name type="scientific">Streptococcus porcorum</name>
    <dbReference type="NCBI Taxonomy" id="701526"/>
    <lineage>
        <taxon>Bacteria</taxon>
        <taxon>Bacillati</taxon>
        <taxon>Bacillota</taxon>
        <taxon>Bacilli</taxon>
        <taxon>Lactobacillales</taxon>
        <taxon>Streptococcaceae</taxon>
        <taxon>Streptococcus</taxon>
    </lineage>
</organism>
<evidence type="ECO:0000256" key="4">
    <source>
        <dbReference type="ARBA" id="ARBA00022695"/>
    </source>
</evidence>
<evidence type="ECO:0000256" key="6">
    <source>
        <dbReference type="ARBA" id="ARBA00022932"/>
    </source>
</evidence>
<keyword evidence="5" id="KW-0235">DNA replication</keyword>
<dbReference type="RefSeq" id="WP_354367371.1">
    <property type="nucleotide sequence ID" value="NZ_JBEPLN010000003.1"/>
</dbReference>
<dbReference type="PANTHER" id="PTHR34388">
    <property type="entry name" value="DNA POLYMERASE III SUBUNIT DELTA"/>
    <property type="match status" value="1"/>
</dbReference>
<evidence type="ECO:0000256" key="1">
    <source>
        <dbReference type="ARBA" id="ARBA00012417"/>
    </source>
</evidence>
<keyword evidence="6" id="KW-0239">DNA-directed DNA polymerase</keyword>
<keyword evidence="12" id="KW-1185">Reference proteome</keyword>
<evidence type="ECO:0000256" key="3">
    <source>
        <dbReference type="ARBA" id="ARBA00022679"/>
    </source>
</evidence>
<dbReference type="Pfam" id="PF21694">
    <property type="entry name" value="DNA_pol3_delta_C"/>
    <property type="match status" value="1"/>
</dbReference>
<comment type="similarity">
    <text evidence="7">Belongs to the DNA polymerase HolA subunit family.</text>
</comment>
<accession>A0ABV2JD16</accession>
<evidence type="ECO:0000256" key="8">
    <source>
        <dbReference type="ARBA" id="ARBA00049244"/>
    </source>
</evidence>
<dbReference type="SUPFAM" id="SSF52540">
    <property type="entry name" value="P-loop containing nucleoside triphosphate hydrolases"/>
    <property type="match status" value="1"/>
</dbReference>
<reference evidence="11 12" key="1">
    <citation type="submission" date="2024-06" db="EMBL/GenBank/DDBJ databases">
        <title>Genomic Encyclopedia of Type Strains, Phase IV (KMG-IV): sequencing the most valuable type-strain genomes for metagenomic binning, comparative biology and taxonomic classification.</title>
        <authorList>
            <person name="Goeker M."/>
        </authorList>
    </citation>
    <scope>NUCLEOTIDE SEQUENCE [LARGE SCALE GENOMIC DNA]</scope>
    <source>
        <strain evidence="11 12">DSM 28302</strain>
    </source>
</reference>
<evidence type="ECO:0000259" key="9">
    <source>
        <dbReference type="Pfam" id="PF06144"/>
    </source>
</evidence>
<evidence type="ECO:0000313" key="12">
    <source>
        <dbReference type="Proteomes" id="UP001549037"/>
    </source>
</evidence>
<dbReference type="Proteomes" id="UP001549037">
    <property type="component" value="Unassembled WGS sequence"/>
</dbReference>
<feature type="domain" description="DNA polymerase III delta N-terminal" evidence="9">
    <location>
        <begin position="20"/>
        <end position="142"/>
    </location>
</feature>
<protein>
    <recommendedName>
        <fullName evidence="2">DNA polymerase III subunit delta</fullName>
        <ecNumber evidence="1">2.7.7.7</ecNumber>
    </recommendedName>
</protein>
<dbReference type="SUPFAM" id="SSF48019">
    <property type="entry name" value="post-AAA+ oligomerization domain-like"/>
    <property type="match status" value="1"/>
</dbReference>
<keyword evidence="4 11" id="KW-0548">Nucleotidyltransferase</keyword>
<dbReference type="Pfam" id="PF06144">
    <property type="entry name" value="DNA_pol3_delta"/>
    <property type="match status" value="1"/>
</dbReference>
<evidence type="ECO:0000259" key="10">
    <source>
        <dbReference type="Pfam" id="PF21694"/>
    </source>
</evidence>
<comment type="caution">
    <text evidence="11">The sequence shown here is derived from an EMBL/GenBank/DDBJ whole genome shotgun (WGS) entry which is preliminary data.</text>
</comment>
<dbReference type="NCBIfam" id="TIGR01128">
    <property type="entry name" value="holA"/>
    <property type="match status" value="1"/>
</dbReference>
<dbReference type="InterPro" id="IPR008921">
    <property type="entry name" value="DNA_pol3_clamp-load_cplx_C"/>
</dbReference>
<comment type="catalytic activity">
    <reaction evidence="8">
        <text>DNA(n) + a 2'-deoxyribonucleoside 5'-triphosphate = DNA(n+1) + diphosphate</text>
        <dbReference type="Rhea" id="RHEA:22508"/>
        <dbReference type="Rhea" id="RHEA-COMP:17339"/>
        <dbReference type="Rhea" id="RHEA-COMP:17340"/>
        <dbReference type="ChEBI" id="CHEBI:33019"/>
        <dbReference type="ChEBI" id="CHEBI:61560"/>
        <dbReference type="ChEBI" id="CHEBI:173112"/>
        <dbReference type="EC" id="2.7.7.7"/>
    </reaction>
</comment>
<evidence type="ECO:0000313" key="11">
    <source>
        <dbReference type="EMBL" id="MET3633639.1"/>
    </source>
</evidence>
<evidence type="ECO:0000256" key="2">
    <source>
        <dbReference type="ARBA" id="ARBA00017703"/>
    </source>
</evidence>
<keyword evidence="3 11" id="KW-0808">Transferase</keyword>
<dbReference type="InterPro" id="IPR027417">
    <property type="entry name" value="P-loop_NTPase"/>
</dbReference>